<evidence type="ECO:0000313" key="7">
    <source>
        <dbReference type="Proteomes" id="UP000192468"/>
    </source>
</evidence>
<name>A0A1W1XWA4_9CLOT</name>
<keyword evidence="2" id="KW-0378">Hydrolase</keyword>
<dbReference type="STRING" id="1121291.SAMN02745134_03415"/>
<feature type="active site" description="Proton donor" evidence="4">
    <location>
        <position position="117"/>
    </location>
</feature>
<reference evidence="6 7" key="1">
    <citation type="submission" date="2017-04" db="EMBL/GenBank/DDBJ databases">
        <authorList>
            <person name="Afonso C.L."/>
            <person name="Miller P.J."/>
            <person name="Scott M.A."/>
            <person name="Spackman E."/>
            <person name="Goraichik I."/>
            <person name="Dimitrov K.M."/>
            <person name="Suarez D.L."/>
            <person name="Swayne D.E."/>
        </authorList>
    </citation>
    <scope>NUCLEOTIDE SEQUENCE [LARGE SCALE GENOMIC DNA]</scope>
    <source>
        <strain evidence="6 7">DSM 12555</strain>
    </source>
</reference>
<keyword evidence="7" id="KW-1185">Reference proteome</keyword>
<dbReference type="Gene3D" id="3.40.50.2300">
    <property type="match status" value="1"/>
</dbReference>
<keyword evidence="3" id="KW-0904">Protein phosphatase</keyword>
<evidence type="ECO:0000256" key="1">
    <source>
        <dbReference type="ARBA" id="ARBA00011063"/>
    </source>
</evidence>
<organism evidence="6 7">
    <name type="scientific">Clostridium acidisoli DSM 12555</name>
    <dbReference type="NCBI Taxonomy" id="1121291"/>
    <lineage>
        <taxon>Bacteria</taxon>
        <taxon>Bacillati</taxon>
        <taxon>Bacillota</taxon>
        <taxon>Clostridia</taxon>
        <taxon>Eubacteriales</taxon>
        <taxon>Clostridiaceae</taxon>
        <taxon>Clostridium</taxon>
    </lineage>
</organism>
<dbReference type="Proteomes" id="UP000192468">
    <property type="component" value="Unassembled WGS sequence"/>
</dbReference>
<feature type="domain" description="Phosphotyrosine protein phosphatase I" evidence="5">
    <location>
        <begin position="1"/>
        <end position="143"/>
    </location>
</feature>
<evidence type="ECO:0000256" key="2">
    <source>
        <dbReference type="ARBA" id="ARBA00022801"/>
    </source>
</evidence>
<dbReference type="RefSeq" id="WP_084117422.1">
    <property type="nucleotide sequence ID" value="NZ_FWXH01000022.1"/>
</dbReference>
<dbReference type="GO" id="GO:0004725">
    <property type="term" value="F:protein tyrosine phosphatase activity"/>
    <property type="evidence" value="ECO:0007669"/>
    <property type="project" value="InterPro"/>
</dbReference>
<dbReference type="AlphaFoldDB" id="A0A1W1XWA4"/>
<dbReference type="PRINTS" id="PR00719">
    <property type="entry name" value="LMWPTPASE"/>
</dbReference>
<dbReference type="InterPro" id="IPR023485">
    <property type="entry name" value="Ptyr_pPase"/>
</dbReference>
<dbReference type="InterPro" id="IPR036196">
    <property type="entry name" value="Ptyr_pPase_sf"/>
</dbReference>
<evidence type="ECO:0000259" key="5">
    <source>
        <dbReference type="SMART" id="SM00226"/>
    </source>
</evidence>
<proteinExistence type="inferred from homology"/>
<dbReference type="OrthoDB" id="9784339at2"/>
<feature type="active site" description="Nucleophile" evidence="4">
    <location>
        <position position="7"/>
    </location>
</feature>
<protein>
    <submittedName>
        <fullName evidence="6">Protein-tyrosine phosphatase</fullName>
    </submittedName>
</protein>
<dbReference type="EMBL" id="FWXH01000022">
    <property type="protein sequence ID" value="SMC28157.1"/>
    <property type="molecule type" value="Genomic_DNA"/>
</dbReference>
<dbReference type="CDD" id="cd16344">
    <property type="entry name" value="LMWPAP"/>
    <property type="match status" value="1"/>
</dbReference>
<evidence type="ECO:0000256" key="3">
    <source>
        <dbReference type="ARBA" id="ARBA00022912"/>
    </source>
</evidence>
<gene>
    <name evidence="6" type="ORF">SAMN02745134_03415</name>
</gene>
<evidence type="ECO:0000313" key="6">
    <source>
        <dbReference type="EMBL" id="SMC28157.1"/>
    </source>
</evidence>
<dbReference type="PANTHER" id="PTHR11717:SF31">
    <property type="entry name" value="LOW MOLECULAR WEIGHT PROTEIN-TYROSINE-PHOSPHATASE ETP-RELATED"/>
    <property type="match status" value="1"/>
</dbReference>
<dbReference type="SMART" id="SM00226">
    <property type="entry name" value="LMWPc"/>
    <property type="match status" value="1"/>
</dbReference>
<accession>A0A1W1XWA4</accession>
<dbReference type="InterPro" id="IPR050438">
    <property type="entry name" value="LMW_PTPase"/>
</dbReference>
<sequence length="150" mass="16984">MNILFVCTGNTCRSCMAEAIFNKQCDIKTVKAFSAGLNIIPSSTTSKHSATLVMENLRVDISERKAVQITENMLKEMDLVLTMTKYMANVITSEFNDLKNKVYSLNEYVSINGDISDPYGGDLDRYKDTYKNMEISIKLLLKKLREDKGM</sequence>
<evidence type="ECO:0000256" key="4">
    <source>
        <dbReference type="PIRSR" id="PIRSR617867-1"/>
    </source>
</evidence>
<feature type="active site" description="Nucleophile" evidence="4">
    <location>
        <position position="13"/>
    </location>
</feature>
<dbReference type="SUPFAM" id="SSF52788">
    <property type="entry name" value="Phosphotyrosine protein phosphatases I"/>
    <property type="match status" value="1"/>
</dbReference>
<dbReference type="PANTHER" id="PTHR11717">
    <property type="entry name" value="LOW MOLECULAR WEIGHT PROTEIN TYROSINE PHOSPHATASE"/>
    <property type="match status" value="1"/>
</dbReference>
<dbReference type="InterPro" id="IPR017867">
    <property type="entry name" value="Tyr_phospatase_low_mol_wt"/>
</dbReference>
<comment type="similarity">
    <text evidence="1">Belongs to the low molecular weight phosphotyrosine protein phosphatase family.</text>
</comment>
<dbReference type="Pfam" id="PF01451">
    <property type="entry name" value="LMWPc"/>
    <property type="match status" value="1"/>
</dbReference>